<evidence type="ECO:0000256" key="1">
    <source>
        <dbReference type="SAM" id="MobiDB-lite"/>
    </source>
</evidence>
<comment type="caution">
    <text evidence="2">The sequence shown here is derived from an EMBL/GenBank/DDBJ whole genome shotgun (WGS) entry which is preliminary data.</text>
</comment>
<organism evidence="2 3">
    <name type="scientific">Ataeniobius toweri</name>
    <dbReference type="NCBI Taxonomy" id="208326"/>
    <lineage>
        <taxon>Eukaryota</taxon>
        <taxon>Metazoa</taxon>
        <taxon>Chordata</taxon>
        <taxon>Craniata</taxon>
        <taxon>Vertebrata</taxon>
        <taxon>Euteleostomi</taxon>
        <taxon>Actinopterygii</taxon>
        <taxon>Neopterygii</taxon>
        <taxon>Teleostei</taxon>
        <taxon>Neoteleostei</taxon>
        <taxon>Acanthomorphata</taxon>
        <taxon>Ovalentaria</taxon>
        <taxon>Atherinomorphae</taxon>
        <taxon>Cyprinodontiformes</taxon>
        <taxon>Goodeidae</taxon>
        <taxon>Ataeniobius</taxon>
    </lineage>
</organism>
<keyword evidence="3" id="KW-1185">Reference proteome</keyword>
<protein>
    <submittedName>
        <fullName evidence="2">Uncharacterized protein</fullName>
    </submittedName>
</protein>
<reference evidence="2 3" key="1">
    <citation type="submission" date="2021-07" db="EMBL/GenBank/DDBJ databases">
        <authorList>
            <person name="Palmer J.M."/>
        </authorList>
    </citation>
    <scope>NUCLEOTIDE SEQUENCE [LARGE SCALE GENOMIC DNA]</scope>
    <source>
        <strain evidence="2 3">AT_MEX2019</strain>
        <tissue evidence="2">Muscle</tissue>
    </source>
</reference>
<proteinExistence type="predicted"/>
<dbReference type="EMBL" id="JAHUTI010013601">
    <property type="protein sequence ID" value="MED6237055.1"/>
    <property type="molecule type" value="Genomic_DNA"/>
</dbReference>
<dbReference type="Proteomes" id="UP001345963">
    <property type="component" value="Unassembled WGS sequence"/>
</dbReference>
<gene>
    <name evidence="2" type="ORF">ATANTOWER_018209</name>
</gene>
<evidence type="ECO:0000313" key="3">
    <source>
        <dbReference type="Proteomes" id="UP001345963"/>
    </source>
</evidence>
<accession>A0ABU7AHT5</accession>
<evidence type="ECO:0000313" key="2">
    <source>
        <dbReference type="EMBL" id="MED6237055.1"/>
    </source>
</evidence>
<sequence length="113" mass="12757">MEQAGVPPVKEEGFAVMTTPPKRLVEPREPPATLPRFDPVLPDLNGSSGSLRLKVHLARLQLEAEEREMVREAEFNLKLQIHQLEFEAEKESCCPSHFLILWNDLAGGLCLRL</sequence>
<feature type="region of interest" description="Disordered" evidence="1">
    <location>
        <begin position="1"/>
        <end position="40"/>
    </location>
</feature>
<name>A0ABU7AHT5_9TELE</name>